<feature type="non-terminal residue" evidence="1">
    <location>
        <position position="182"/>
    </location>
</feature>
<evidence type="ECO:0000313" key="1">
    <source>
        <dbReference type="EMBL" id="KKL89012.1"/>
    </source>
</evidence>
<reference evidence="1" key="1">
    <citation type="journal article" date="2015" name="Nature">
        <title>Complex archaea that bridge the gap between prokaryotes and eukaryotes.</title>
        <authorList>
            <person name="Spang A."/>
            <person name="Saw J.H."/>
            <person name="Jorgensen S.L."/>
            <person name="Zaremba-Niedzwiedzka K."/>
            <person name="Martijn J."/>
            <person name="Lind A.E."/>
            <person name="van Eijk R."/>
            <person name="Schleper C."/>
            <person name="Guy L."/>
            <person name="Ettema T.J."/>
        </authorList>
    </citation>
    <scope>NUCLEOTIDE SEQUENCE</scope>
</reference>
<organism evidence="1">
    <name type="scientific">marine sediment metagenome</name>
    <dbReference type="NCBI Taxonomy" id="412755"/>
    <lineage>
        <taxon>unclassified sequences</taxon>
        <taxon>metagenomes</taxon>
        <taxon>ecological metagenomes</taxon>
    </lineage>
</organism>
<sequence length="182" mass="20727">MPLEPSQEEAEAVLGVLNKTVADITDTVWTKSSESFRYLAEQFAENIMRPLQEMPDASWDNMLNFYKGVGLLTERDKQNILKLKNFGQPWEMIIYIATQVKLFGSFLSATSDPAIMKIQQGVAKMMRPQLPYVSEVIGAAFIAPEKTGEVREILARSGYSEEAIDLLFISKYRVYEEFQVQQ</sequence>
<protein>
    <submittedName>
        <fullName evidence="1">Uncharacterized protein</fullName>
    </submittedName>
</protein>
<name>A0A0F9IP50_9ZZZZ</name>
<comment type="caution">
    <text evidence="1">The sequence shown here is derived from an EMBL/GenBank/DDBJ whole genome shotgun (WGS) entry which is preliminary data.</text>
</comment>
<gene>
    <name evidence="1" type="ORF">LCGC14_1919000</name>
</gene>
<accession>A0A0F9IP50</accession>
<dbReference type="AlphaFoldDB" id="A0A0F9IP50"/>
<proteinExistence type="predicted"/>
<dbReference type="EMBL" id="LAZR01020401">
    <property type="protein sequence ID" value="KKL89012.1"/>
    <property type="molecule type" value="Genomic_DNA"/>
</dbReference>